<dbReference type="InterPro" id="IPR011663">
    <property type="entry name" value="UTRA"/>
</dbReference>
<dbReference type="EMBL" id="CP002628">
    <property type="protein sequence ID" value="AEB07050.1"/>
    <property type="molecule type" value="Genomic_DNA"/>
</dbReference>
<dbReference type="STRING" id="700015.Corgl_0942"/>
<dbReference type="InterPro" id="IPR000524">
    <property type="entry name" value="Tscrpt_reg_HTH_GntR"/>
</dbReference>
<dbReference type="InterPro" id="IPR036388">
    <property type="entry name" value="WH-like_DNA-bd_sf"/>
</dbReference>
<evidence type="ECO:0000256" key="3">
    <source>
        <dbReference type="ARBA" id="ARBA00023163"/>
    </source>
</evidence>
<dbReference type="SMART" id="SM00345">
    <property type="entry name" value="HTH_GNTR"/>
    <property type="match status" value="1"/>
</dbReference>
<sequence>MLKCDFIAEDLQQKILSNHYKPNDQLPTADELCKIYGVSKITVNKAMTELVHRGLVSRKRGVGSFVNRMGSASGRTSSFDWKDATLIEGTKSHYQQSGVKVRSVVHAFSVIQANTIVCDALGINSGFVYYICRSRFIEERPLQTEYTYMPISIIPGLSQEDVEDSIYQFIEHKLHLSISSSHSTIRAVLASPDECKWLGVSFNTPLLEVEQTAFLGDGTIFEYSVTRHTEFSEPERTVKLHKRKSG</sequence>
<dbReference type="PRINTS" id="PR00035">
    <property type="entry name" value="HTHGNTR"/>
</dbReference>
<keyword evidence="1" id="KW-0805">Transcription regulation</keyword>
<accession>F2N7U1</accession>
<reference evidence="6" key="1">
    <citation type="journal article" date="2013" name="Stand. Genomic Sci.">
        <title>Complete genome sequence of Coriobacterium glomerans type strain (PW2(T)) from the midgut of Pyrrhocoris apterus L. (red soldier bug).</title>
        <authorList>
            <person name="Stackebrandt E."/>
            <person name="Zeytun A."/>
            <person name="Lapidus A."/>
            <person name="Nolan M."/>
            <person name="Lucas S."/>
            <person name="Hammon N."/>
            <person name="Deshpande S."/>
            <person name="Cheng J.F."/>
            <person name="Tapia R."/>
            <person name="Goodwin L.A."/>
            <person name="Pitluck S."/>
            <person name="Liolios K."/>
            <person name="Pagani I."/>
            <person name="Ivanova N."/>
            <person name="Mavromatis K."/>
            <person name="Mikhailova N."/>
            <person name="Huntemann M."/>
            <person name="Pati A."/>
            <person name="Chen A."/>
            <person name="Palaniappan K."/>
            <person name="Chang Y.J."/>
            <person name="Land M."/>
            <person name="Hauser L."/>
            <person name="Rohde M."/>
            <person name="Pukall R."/>
            <person name="Goker M."/>
            <person name="Detter J.C."/>
            <person name="Woyke T."/>
            <person name="Bristow J."/>
            <person name="Eisen J.A."/>
            <person name="Markowitz V."/>
            <person name="Hugenholtz P."/>
            <person name="Kyrpides N.C."/>
            <person name="Klenk H.P."/>
        </authorList>
    </citation>
    <scope>NUCLEOTIDE SEQUENCE</scope>
    <source>
        <strain evidence="6">ATCC 49209 / DSM 20642 / JCM 10262 / PW2</strain>
    </source>
</reference>
<evidence type="ECO:0000256" key="2">
    <source>
        <dbReference type="ARBA" id="ARBA00023125"/>
    </source>
</evidence>
<keyword evidence="6" id="KW-1185">Reference proteome</keyword>
<protein>
    <submittedName>
        <fullName evidence="5">Transcriptional regulator, GntR family</fullName>
    </submittedName>
</protein>
<proteinExistence type="predicted"/>
<dbReference type="GO" id="GO:0003677">
    <property type="term" value="F:DNA binding"/>
    <property type="evidence" value="ECO:0007669"/>
    <property type="project" value="UniProtKB-KW"/>
</dbReference>
<dbReference type="PANTHER" id="PTHR44846">
    <property type="entry name" value="MANNOSYL-D-GLYCERATE TRANSPORT/METABOLISM SYSTEM REPRESSOR MNGR-RELATED"/>
    <property type="match status" value="1"/>
</dbReference>
<dbReference type="PANTHER" id="PTHR44846:SF5">
    <property type="entry name" value="HTH-TYPE TRANSCRIPTIONAL REGULATOR GMUR"/>
    <property type="match status" value="1"/>
</dbReference>
<dbReference type="Gene3D" id="3.40.1410.10">
    <property type="entry name" value="Chorismate lyase-like"/>
    <property type="match status" value="1"/>
</dbReference>
<dbReference type="KEGG" id="cgo:Corgl_0942"/>
<evidence type="ECO:0000259" key="4">
    <source>
        <dbReference type="PROSITE" id="PS50949"/>
    </source>
</evidence>
<dbReference type="InterPro" id="IPR050679">
    <property type="entry name" value="Bact_HTH_transcr_reg"/>
</dbReference>
<dbReference type="GO" id="GO:0003700">
    <property type="term" value="F:DNA-binding transcription factor activity"/>
    <property type="evidence" value="ECO:0007669"/>
    <property type="project" value="InterPro"/>
</dbReference>
<dbReference type="SMART" id="SM00866">
    <property type="entry name" value="UTRA"/>
    <property type="match status" value="1"/>
</dbReference>
<dbReference type="GO" id="GO:0045892">
    <property type="term" value="P:negative regulation of DNA-templated transcription"/>
    <property type="evidence" value="ECO:0007669"/>
    <property type="project" value="TreeGrafter"/>
</dbReference>
<dbReference type="CDD" id="cd07377">
    <property type="entry name" value="WHTH_GntR"/>
    <property type="match status" value="1"/>
</dbReference>
<dbReference type="Proteomes" id="UP000006851">
    <property type="component" value="Chromosome"/>
</dbReference>
<evidence type="ECO:0000256" key="1">
    <source>
        <dbReference type="ARBA" id="ARBA00023015"/>
    </source>
</evidence>
<feature type="domain" description="HTH gntR-type" evidence="4">
    <location>
        <begin position="1"/>
        <end position="69"/>
    </location>
</feature>
<keyword evidence="2" id="KW-0238">DNA-binding</keyword>
<dbReference type="PROSITE" id="PS50949">
    <property type="entry name" value="HTH_GNTR"/>
    <property type="match status" value="1"/>
</dbReference>
<gene>
    <name evidence="5" type="ordered locus">Corgl_0942</name>
</gene>
<dbReference type="Pfam" id="PF07702">
    <property type="entry name" value="UTRA"/>
    <property type="match status" value="1"/>
</dbReference>
<dbReference type="InterPro" id="IPR028978">
    <property type="entry name" value="Chorismate_lyase_/UTRA_dom_sf"/>
</dbReference>
<dbReference type="Pfam" id="PF00392">
    <property type="entry name" value="GntR"/>
    <property type="match status" value="1"/>
</dbReference>
<dbReference type="SUPFAM" id="SSF64288">
    <property type="entry name" value="Chorismate lyase-like"/>
    <property type="match status" value="1"/>
</dbReference>
<organism evidence="5 6">
    <name type="scientific">Coriobacterium glomerans (strain ATCC 49209 / DSM 20642 / JCM 10262 / PW2)</name>
    <dbReference type="NCBI Taxonomy" id="700015"/>
    <lineage>
        <taxon>Bacteria</taxon>
        <taxon>Bacillati</taxon>
        <taxon>Actinomycetota</taxon>
        <taxon>Coriobacteriia</taxon>
        <taxon>Coriobacteriales</taxon>
        <taxon>Coriobacteriaceae</taxon>
        <taxon>Coriobacterium</taxon>
    </lineage>
</organism>
<evidence type="ECO:0000313" key="6">
    <source>
        <dbReference type="Proteomes" id="UP000006851"/>
    </source>
</evidence>
<dbReference type="InterPro" id="IPR036390">
    <property type="entry name" value="WH_DNA-bd_sf"/>
</dbReference>
<keyword evidence="3" id="KW-0804">Transcription</keyword>
<name>F2N7U1_CORGP</name>
<dbReference type="AlphaFoldDB" id="F2N7U1"/>
<dbReference type="SUPFAM" id="SSF46785">
    <property type="entry name" value="Winged helix' DNA-binding domain"/>
    <property type="match status" value="1"/>
</dbReference>
<dbReference type="RefSeq" id="WP_013708793.1">
    <property type="nucleotide sequence ID" value="NC_015389.1"/>
</dbReference>
<dbReference type="Gene3D" id="1.10.10.10">
    <property type="entry name" value="Winged helix-like DNA-binding domain superfamily/Winged helix DNA-binding domain"/>
    <property type="match status" value="1"/>
</dbReference>
<dbReference type="HOGENOM" id="CLU_063236_5_0_11"/>
<dbReference type="eggNOG" id="COG2188">
    <property type="taxonomic scope" value="Bacteria"/>
</dbReference>
<evidence type="ECO:0000313" key="5">
    <source>
        <dbReference type="EMBL" id="AEB07050.1"/>
    </source>
</evidence>